<keyword evidence="2" id="KW-1185">Reference proteome</keyword>
<dbReference type="OrthoDB" id="433917at2759"/>
<dbReference type="EMBL" id="NWUJ01000008">
    <property type="protein sequence ID" value="PFH33560.1"/>
    <property type="molecule type" value="Genomic_DNA"/>
</dbReference>
<comment type="caution">
    <text evidence="1">The sequence shown here is derived from an EMBL/GenBank/DDBJ whole genome shotgun (WGS) entry which is preliminary data.</text>
</comment>
<accession>A0A2A9MDU9</accession>
<dbReference type="VEuPathDB" id="ToxoDB:BESB_077770"/>
<reference evidence="1 2" key="1">
    <citation type="submission" date="2017-09" db="EMBL/GenBank/DDBJ databases">
        <title>Genome sequencing of Besnoitia besnoiti strain Bb-Ger1.</title>
        <authorList>
            <person name="Schares G."/>
            <person name="Venepally P."/>
            <person name="Lorenzi H.A."/>
        </authorList>
    </citation>
    <scope>NUCLEOTIDE SEQUENCE [LARGE SCALE GENOMIC DNA]</scope>
    <source>
        <strain evidence="1 2">Bb-Ger1</strain>
    </source>
</reference>
<name>A0A2A9MDU9_BESBE</name>
<evidence type="ECO:0000313" key="1">
    <source>
        <dbReference type="EMBL" id="PFH33560.1"/>
    </source>
</evidence>
<dbReference type="GeneID" id="40312703"/>
<dbReference type="Gene3D" id="3.40.30.10">
    <property type="entry name" value="Glutaredoxin"/>
    <property type="match status" value="1"/>
</dbReference>
<proteinExistence type="predicted"/>
<dbReference type="RefSeq" id="XP_029217569.1">
    <property type="nucleotide sequence ID" value="XM_029366138.1"/>
</dbReference>
<protein>
    <submittedName>
        <fullName evidence="1">Uncharacterized protein</fullName>
    </submittedName>
</protein>
<sequence>MPKYDLFKPLDFLTCVKSIHVAYHPGRARSEVCRQLIHYMKSEPVKKKFPTLQSSFQLLGYNSPSIIKIELVNGKKHEFEAEHFSLREMQMRFDKDQYEAYLELMKTQSIEAKPGEDDL</sequence>
<dbReference type="KEGG" id="bbes:BESB_077770"/>
<gene>
    <name evidence="1" type="ORF">BESB_077770</name>
</gene>
<dbReference type="AlphaFoldDB" id="A0A2A9MDU9"/>
<dbReference type="Proteomes" id="UP000224006">
    <property type="component" value="Chromosome VII"/>
</dbReference>
<organism evidence="1 2">
    <name type="scientific">Besnoitia besnoiti</name>
    <name type="common">Apicomplexan protozoan</name>
    <dbReference type="NCBI Taxonomy" id="94643"/>
    <lineage>
        <taxon>Eukaryota</taxon>
        <taxon>Sar</taxon>
        <taxon>Alveolata</taxon>
        <taxon>Apicomplexa</taxon>
        <taxon>Conoidasida</taxon>
        <taxon>Coccidia</taxon>
        <taxon>Eucoccidiorida</taxon>
        <taxon>Eimeriorina</taxon>
        <taxon>Sarcocystidae</taxon>
        <taxon>Besnoitia</taxon>
    </lineage>
</organism>
<evidence type="ECO:0000313" key="2">
    <source>
        <dbReference type="Proteomes" id="UP000224006"/>
    </source>
</evidence>